<dbReference type="Pfam" id="PF00728">
    <property type="entry name" value="Glyco_hydro_20"/>
    <property type="match status" value="2"/>
</dbReference>
<keyword evidence="7" id="KW-0413">Isomerase</keyword>
<evidence type="ECO:0000256" key="4">
    <source>
        <dbReference type="ARBA" id="ARBA00022729"/>
    </source>
</evidence>
<comment type="caution">
    <text evidence="7">The sequence shown here is derived from an EMBL/GenBank/DDBJ whole genome shotgun (WGS) entry which is preliminary data.</text>
</comment>
<protein>
    <recommendedName>
        <fullName evidence="3">beta-N-acetylhexosaminidase</fullName>
        <ecNumber evidence="3">3.2.1.52</ecNumber>
    </recommendedName>
</protein>
<evidence type="ECO:0000256" key="1">
    <source>
        <dbReference type="ARBA" id="ARBA00001231"/>
    </source>
</evidence>
<dbReference type="InterPro" id="IPR017853">
    <property type="entry name" value="GH"/>
</dbReference>
<reference evidence="7" key="1">
    <citation type="submission" date="2022-07" db="EMBL/GenBank/DDBJ databases">
        <title>Phylogenomic reconstructions and comparative analyses of Kickxellomycotina fungi.</title>
        <authorList>
            <person name="Reynolds N.K."/>
            <person name="Stajich J.E."/>
            <person name="Barry K."/>
            <person name="Grigoriev I.V."/>
            <person name="Crous P."/>
            <person name="Smith M.E."/>
        </authorList>
    </citation>
    <scope>NUCLEOTIDE SEQUENCE</scope>
    <source>
        <strain evidence="7">RSA 1196</strain>
    </source>
</reference>
<feature type="domain" description="Glycoside hydrolase family 20 catalytic" evidence="6">
    <location>
        <begin position="2"/>
        <end position="62"/>
    </location>
</feature>
<dbReference type="SUPFAM" id="SSF51445">
    <property type="entry name" value="(Trans)glycosidases"/>
    <property type="match status" value="1"/>
</dbReference>
<keyword evidence="4" id="KW-0732">Signal</keyword>
<accession>A0A9W8AUD1</accession>
<name>A0A9W8AUD1_9FUNG</name>
<dbReference type="PANTHER" id="PTHR22600">
    <property type="entry name" value="BETA-HEXOSAMINIDASE"/>
    <property type="match status" value="1"/>
</dbReference>
<dbReference type="GO" id="GO:0016020">
    <property type="term" value="C:membrane"/>
    <property type="evidence" value="ECO:0007669"/>
    <property type="project" value="TreeGrafter"/>
</dbReference>
<dbReference type="Gene3D" id="3.20.20.80">
    <property type="entry name" value="Glycosidases"/>
    <property type="match status" value="2"/>
</dbReference>
<evidence type="ECO:0000256" key="5">
    <source>
        <dbReference type="ARBA" id="ARBA00022801"/>
    </source>
</evidence>
<keyword evidence="8" id="KW-1185">Reference proteome</keyword>
<keyword evidence="7" id="KW-0326">Glycosidase</keyword>
<dbReference type="EMBL" id="JANBPY010000876">
    <property type="protein sequence ID" value="KAJ1963069.1"/>
    <property type="molecule type" value="Genomic_DNA"/>
</dbReference>
<proteinExistence type="inferred from homology"/>
<dbReference type="AlphaFoldDB" id="A0A9W8AUD1"/>
<dbReference type="EC" id="3.2.1.52" evidence="3"/>
<organism evidence="7 8">
    <name type="scientific">Dispira parvispora</name>
    <dbReference type="NCBI Taxonomy" id="1520584"/>
    <lineage>
        <taxon>Eukaryota</taxon>
        <taxon>Fungi</taxon>
        <taxon>Fungi incertae sedis</taxon>
        <taxon>Zoopagomycota</taxon>
        <taxon>Kickxellomycotina</taxon>
        <taxon>Dimargaritomycetes</taxon>
        <taxon>Dimargaritales</taxon>
        <taxon>Dimargaritaceae</taxon>
        <taxon>Dispira</taxon>
    </lineage>
</organism>
<dbReference type="GO" id="GO:0030203">
    <property type="term" value="P:glycosaminoglycan metabolic process"/>
    <property type="evidence" value="ECO:0007669"/>
    <property type="project" value="TreeGrafter"/>
</dbReference>
<evidence type="ECO:0000256" key="2">
    <source>
        <dbReference type="ARBA" id="ARBA00006285"/>
    </source>
</evidence>
<dbReference type="GO" id="GO:0004563">
    <property type="term" value="F:beta-N-acetylhexosaminidase activity"/>
    <property type="evidence" value="ECO:0007669"/>
    <property type="project" value="UniProtKB-EC"/>
</dbReference>
<dbReference type="PRINTS" id="PR00738">
    <property type="entry name" value="GLHYDRLASE20"/>
</dbReference>
<dbReference type="OrthoDB" id="428480at2759"/>
<dbReference type="PANTHER" id="PTHR22600:SF26">
    <property type="entry name" value="BETA-N-ACETYLHEXOSAMINIDASE"/>
    <property type="match status" value="1"/>
</dbReference>
<dbReference type="GO" id="GO:0005975">
    <property type="term" value="P:carbohydrate metabolic process"/>
    <property type="evidence" value="ECO:0007669"/>
    <property type="project" value="InterPro"/>
</dbReference>
<dbReference type="Proteomes" id="UP001150925">
    <property type="component" value="Unassembled WGS sequence"/>
</dbReference>
<evidence type="ECO:0000313" key="8">
    <source>
        <dbReference type="Proteomes" id="UP001150925"/>
    </source>
</evidence>
<sequence>NEKCWTDNGSIRKYMATYNKTMNDLVSDFVTRAHWYLEKRGKKPMIWEEALLDFEIPLHKDTIRDLVVGGDVCLWAEQVDPMNLDQTLWPRAAAAAEVLWSGKDKNGEMRSVKDALVRIQDQRFRMVSRGIDATPLQPLWCARNPGGCDLPPS</sequence>
<feature type="domain" description="Glycoside hydrolase family 20 catalytic" evidence="6">
    <location>
        <begin position="64"/>
        <end position="102"/>
    </location>
</feature>
<keyword evidence="5 7" id="KW-0378">Hydrolase</keyword>
<dbReference type="InterPro" id="IPR015883">
    <property type="entry name" value="Glyco_hydro_20_cat"/>
</dbReference>
<dbReference type="GO" id="GO:0016853">
    <property type="term" value="F:isomerase activity"/>
    <property type="evidence" value="ECO:0007669"/>
    <property type="project" value="UniProtKB-KW"/>
</dbReference>
<dbReference type="InterPro" id="IPR025705">
    <property type="entry name" value="Beta_hexosaminidase_sua/sub"/>
</dbReference>
<gene>
    <name evidence="7" type="primary">NAG1_1</name>
    <name evidence="7" type="ORF">IWQ62_003336</name>
</gene>
<evidence type="ECO:0000259" key="6">
    <source>
        <dbReference type="Pfam" id="PF00728"/>
    </source>
</evidence>
<comment type="similarity">
    <text evidence="2">Belongs to the glycosyl hydrolase 20 family.</text>
</comment>
<comment type="catalytic activity">
    <reaction evidence="1">
        <text>Hydrolysis of terminal non-reducing N-acetyl-D-hexosamine residues in N-acetyl-beta-D-hexosaminides.</text>
        <dbReference type="EC" id="3.2.1.52"/>
    </reaction>
</comment>
<feature type="non-terminal residue" evidence="7">
    <location>
        <position position="153"/>
    </location>
</feature>
<evidence type="ECO:0000256" key="3">
    <source>
        <dbReference type="ARBA" id="ARBA00012663"/>
    </source>
</evidence>
<evidence type="ECO:0000313" key="7">
    <source>
        <dbReference type="EMBL" id="KAJ1963069.1"/>
    </source>
</evidence>